<feature type="transmembrane region" description="Helical" evidence="2">
    <location>
        <begin position="194"/>
        <end position="220"/>
    </location>
</feature>
<protein>
    <submittedName>
        <fullName evidence="3">Uncharacterized protein</fullName>
    </submittedName>
</protein>
<gene>
    <name evidence="3" type="ORF">EAI_13761</name>
</gene>
<keyword evidence="2" id="KW-0472">Membrane</keyword>
<reference evidence="3 4" key="1">
    <citation type="journal article" date="2010" name="Science">
        <title>Genomic comparison of the ants Camponotus floridanus and Harpegnathos saltator.</title>
        <authorList>
            <person name="Bonasio R."/>
            <person name="Zhang G."/>
            <person name="Ye C."/>
            <person name="Mutti N.S."/>
            <person name="Fang X."/>
            <person name="Qin N."/>
            <person name="Donahue G."/>
            <person name="Yang P."/>
            <person name="Li Q."/>
            <person name="Li C."/>
            <person name="Zhang P."/>
            <person name="Huang Z."/>
            <person name="Berger S.L."/>
            <person name="Reinberg D."/>
            <person name="Wang J."/>
            <person name="Liebig J."/>
        </authorList>
    </citation>
    <scope>NUCLEOTIDE SEQUENCE [LARGE SCALE GENOMIC DNA]</scope>
    <source>
        <strain evidence="3 4">R22 G/1</strain>
    </source>
</reference>
<dbReference type="OMA" id="PRMDNSE"/>
<evidence type="ECO:0000256" key="2">
    <source>
        <dbReference type="SAM" id="Phobius"/>
    </source>
</evidence>
<dbReference type="OrthoDB" id="6586065at2759"/>
<organism evidence="4">
    <name type="scientific">Harpegnathos saltator</name>
    <name type="common">Jerdon's jumping ant</name>
    <dbReference type="NCBI Taxonomy" id="610380"/>
    <lineage>
        <taxon>Eukaryota</taxon>
        <taxon>Metazoa</taxon>
        <taxon>Ecdysozoa</taxon>
        <taxon>Arthropoda</taxon>
        <taxon>Hexapoda</taxon>
        <taxon>Insecta</taxon>
        <taxon>Pterygota</taxon>
        <taxon>Neoptera</taxon>
        <taxon>Endopterygota</taxon>
        <taxon>Hymenoptera</taxon>
        <taxon>Apocrita</taxon>
        <taxon>Aculeata</taxon>
        <taxon>Formicoidea</taxon>
        <taxon>Formicidae</taxon>
        <taxon>Ponerinae</taxon>
        <taxon>Ponerini</taxon>
        <taxon>Harpegnathos</taxon>
    </lineage>
</organism>
<proteinExistence type="predicted"/>
<sequence length="282" mass="31732">MDGLERRVENSRWWASESNGRGRYDAEELRQVRWLEDAVGIYARALRALCKNKRCKNQVNPLDWNHVVSSVLMAHNAESQAVPRFLDVSMRTRAGELEHLGGVIVAGDKAQVHWSKRGQALREEAEGGAGESDGTTTPADDYESMPFAFRRLLDREGREPRSGCTTTVKEIRILHEKDNEDAQVLVSGMDDHEWWTMVCTVSGVGVAMFLVVTLAVYVIYVNIRGPRCPKSKDQSDRDTSLRRMSGDRELPATITGRIQRARRPPPPQRTGSNRSNVSEKSV</sequence>
<evidence type="ECO:0000256" key="1">
    <source>
        <dbReference type="SAM" id="MobiDB-lite"/>
    </source>
</evidence>
<evidence type="ECO:0000313" key="3">
    <source>
        <dbReference type="EMBL" id="EFN87261.1"/>
    </source>
</evidence>
<name>E2BAN5_HARSA</name>
<dbReference type="AlphaFoldDB" id="E2BAN5"/>
<feature type="compositionally biased region" description="Polar residues" evidence="1">
    <location>
        <begin position="270"/>
        <end position="282"/>
    </location>
</feature>
<dbReference type="Proteomes" id="UP000008237">
    <property type="component" value="Unassembled WGS sequence"/>
</dbReference>
<keyword evidence="4" id="KW-1185">Reference proteome</keyword>
<feature type="region of interest" description="Disordered" evidence="1">
    <location>
        <begin position="228"/>
        <end position="282"/>
    </location>
</feature>
<dbReference type="InParanoid" id="E2BAN5"/>
<feature type="compositionally biased region" description="Basic and acidic residues" evidence="1">
    <location>
        <begin position="230"/>
        <end position="250"/>
    </location>
</feature>
<keyword evidence="2" id="KW-1133">Transmembrane helix</keyword>
<accession>E2BAN5</accession>
<feature type="region of interest" description="Disordered" evidence="1">
    <location>
        <begin position="116"/>
        <end position="142"/>
    </location>
</feature>
<dbReference type="EMBL" id="GL446793">
    <property type="protein sequence ID" value="EFN87261.1"/>
    <property type="molecule type" value="Genomic_DNA"/>
</dbReference>
<keyword evidence="2" id="KW-0812">Transmembrane</keyword>
<evidence type="ECO:0000313" key="4">
    <source>
        <dbReference type="Proteomes" id="UP000008237"/>
    </source>
</evidence>